<evidence type="ECO:0000313" key="3">
    <source>
        <dbReference type="EMBL" id="KAF7355067.1"/>
    </source>
</evidence>
<sequence length="293" mass="32611">MQSVLHCYSAISFWQYQTHQENSFQQAVVRNVNDKNAQLQKQLDNVVREGGGRAYAYVPILLIDPPAHGEINLLSNKNAELQRDLELERRKVRELQEAAREQDKEYQKLKTQHDKIKRKALLGPNAVAGAVPVVENNPQNKVRAFSNPVNLAASMEASGIQRTPLVNRTSSAAFPSHNGWGQHQPPPPQQSAQQHVQQSVRRTQSHTQSHRQPFAAQNDRHGGYQSGHTSDRSTGSAHEVENLLLGQAPRPTPNHGWATAPVPRARPTPQVFPPPTNQQRMPGGFRPAGVPRS</sequence>
<dbReference type="GO" id="GO:0000795">
    <property type="term" value="C:synaptonemal complex"/>
    <property type="evidence" value="ECO:0007669"/>
    <property type="project" value="InterPro"/>
</dbReference>
<evidence type="ECO:0000256" key="2">
    <source>
        <dbReference type="SAM" id="MobiDB-lite"/>
    </source>
</evidence>
<name>A0A8H6Y9G2_9AGAR</name>
<comment type="caution">
    <text evidence="3">The sequence shown here is derived from an EMBL/GenBank/DDBJ whole genome shotgun (WGS) entry which is preliminary data.</text>
</comment>
<dbReference type="AlphaFoldDB" id="A0A8H6Y9G2"/>
<gene>
    <name evidence="3" type="ORF">MSAN_01422200</name>
</gene>
<feature type="compositionally biased region" description="Pro residues" evidence="2">
    <location>
        <begin position="264"/>
        <end position="276"/>
    </location>
</feature>
<evidence type="ECO:0000256" key="1">
    <source>
        <dbReference type="SAM" id="Coils"/>
    </source>
</evidence>
<protein>
    <submittedName>
        <fullName evidence="3">E3 ubiquitin-protein ligase ccnb1ip1</fullName>
    </submittedName>
</protein>
<feature type="region of interest" description="Disordered" evidence="2">
    <location>
        <begin position="170"/>
        <end position="293"/>
    </location>
</feature>
<keyword evidence="4" id="KW-1185">Reference proteome</keyword>
<organism evidence="3 4">
    <name type="scientific">Mycena sanguinolenta</name>
    <dbReference type="NCBI Taxonomy" id="230812"/>
    <lineage>
        <taxon>Eukaryota</taxon>
        <taxon>Fungi</taxon>
        <taxon>Dikarya</taxon>
        <taxon>Basidiomycota</taxon>
        <taxon>Agaricomycotina</taxon>
        <taxon>Agaricomycetes</taxon>
        <taxon>Agaricomycetidae</taxon>
        <taxon>Agaricales</taxon>
        <taxon>Marasmiineae</taxon>
        <taxon>Mycenaceae</taxon>
        <taxon>Mycena</taxon>
    </lineage>
</organism>
<dbReference type="EMBL" id="JACAZH010000011">
    <property type="protein sequence ID" value="KAF7355067.1"/>
    <property type="molecule type" value="Genomic_DNA"/>
</dbReference>
<reference evidence="3" key="1">
    <citation type="submission" date="2020-05" db="EMBL/GenBank/DDBJ databases">
        <title>Mycena genomes resolve the evolution of fungal bioluminescence.</title>
        <authorList>
            <person name="Tsai I.J."/>
        </authorList>
    </citation>
    <scope>NUCLEOTIDE SEQUENCE</scope>
    <source>
        <strain evidence="3">160909Yilan</strain>
    </source>
</reference>
<evidence type="ECO:0000313" key="4">
    <source>
        <dbReference type="Proteomes" id="UP000623467"/>
    </source>
</evidence>
<dbReference type="PANTHER" id="PTHR14305:SF0">
    <property type="entry name" value="E3 UBIQUITIN-PROTEIN LIGASE CCNB1IP1"/>
    <property type="match status" value="1"/>
</dbReference>
<proteinExistence type="predicted"/>
<dbReference type="InterPro" id="IPR042448">
    <property type="entry name" value="CCNB1IP1"/>
</dbReference>
<dbReference type="PANTHER" id="PTHR14305">
    <property type="entry name" value="E3 UBIQUITIN-PROTEIN LIGASE CCNB1IP1"/>
    <property type="match status" value="1"/>
</dbReference>
<feature type="compositionally biased region" description="Polar residues" evidence="2">
    <location>
        <begin position="201"/>
        <end position="211"/>
    </location>
</feature>
<dbReference type="Proteomes" id="UP000623467">
    <property type="component" value="Unassembled WGS sequence"/>
</dbReference>
<dbReference type="GO" id="GO:0061630">
    <property type="term" value="F:ubiquitin protein ligase activity"/>
    <property type="evidence" value="ECO:0007669"/>
    <property type="project" value="InterPro"/>
</dbReference>
<accession>A0A8H6Y9G2</accession>
<feature type="compositionally biased region" description="Low complexity" evidence="2">
    <location>
        <begin position="190"/>
        <end position="200"/>
    </location>
</feature>
<feature type="coiled-coil region" evidence="1">
    <location>
        <begin position="29"/>
        <end position="119"/>
    </location>
</feature>
<feature type="compositionally biased region" description="Polar residues" evidence="2">
    <location>
        <begin position="226"/>
        <end position="236"/>
    </location>
</feature>
<keyword evidence="1" id="KW-0175">Coiled coil</keyword>
<dbReference type="OrthoDB" id="441210at2759"/>
<dbReference type="GO" id="GO:0007131">
    <property type="term" value="P:reciprocal meiotic recombination"/>
    <property type="evidence" value="ECO:0007669"/>
    <property type="project" value="InterPro"/>
</dbReference>